<protein>
    <submittedName>
        <fullName evidence="1">Uncharacterized protein</fullName>
    </submittedName>
</protein>
<dbReference type="AlphaFoldDB" id="A0A813KU01"/>
<evidence type="ECO:0000313" key="1">
    <source>
        <dbReference type="EMBL" id="CAE8712665.1"/>
    </source>
</evidence>
<comment type="caution">
    <text evidence="1">The sequence shown here is derived from an EMBL/GenBank/DDBJ whole genome shotgun (WGS) entry which is preliminary data.</text>
</comment>
<proteinExistence type="predicted"/>
<dbReference type="Proteomes" id="UP000626109">
    <property type="component" value="Unassembled WGS sequence"/>
</dbReference>
<organism evidence="1 2">
    <name type="scientific">Polarella glacialis</name>
    <name type="common">Dinoflagellate</name>
    <dbReference type="NCBI Taxonomy" id="89957"/>
    <lineage>
        <taxon>Eukaryota</taxon>
        <taxon>Sar</taxon>
        <taxon>Alveolata</taxon>
        <taxon>Dinophyceae</taxon>
        <taxon>Suessiales</taxon>
        <taxon>Suessiaceae</taxon>
        <taxon>Polarella</taxon>
    </lineage>
</organism>
<reference evidence="1" key="1">
    <citation type="submission" date="2021-02" db="EMBL/GenBank/DDBJ databases">
        <authorList>
            <person name="Dougan E. K."/>
            <person name="Rhodes N."/>
            <person name="Thang M."/>
            <person name="Chan C."/>
        </authorList>
    </citation>
    <scope>NUCLEOTIDE SEQUENCE</scope>
</reference>
<dbReference type="EMBL" id="CAJNNW010032370">
    <property type="protein sequence ID" value="CAE8712665.1"/>
    <property type="molecule type" value="Genomic_DNA"/>
</dbReference>
<sequence>MLFSGGTVFQGMKGLARGIGASSLQSDRCCSGVRVSMPGTLGHLRLAINEVHMSIWARPLAVQMHTKLWAEGPATFRASHLVPSSWFWLLCLLGSQAPPCTQDAVAEQYV</sequence>
<gene>
    <name evidence="1" type="ORF">PGLA2088_LOCUS37137</name>
</gene>
<accession>A0A813KU01</accession>
<evidence type="ECO:0000313" key="2">
    <source>
        <dbReference type="Proteomes" id="UP000626109"/>
    </source>
</evidence>
<name>A0A813KU01_POLGL</name>